<dbReference type="GO" id="GO:0016757">
    <property type="term" value="F:glycosyltransferase activity"/>
    <property type="evidence" value="ECO:0007669"/>
    <property type="project" value="UniProtKB-KW"/>
</dbReference>
<sequence>MLTIVRGRQTHLENQLRGLLRSEIYPDQWIVVGMDQEVQIAVDKIMMEHSRTEQKVRDRVAVAGRDSIDTCPFEIRTSRVDGDGRQLPLAEARNRAASLCQTEGMIFLDVDCIAAPQMIGTFRTTLKEQPRLWMGDVRYLPAAATEGGWQMPSLFKHAVDHPLQPILQPAQRIDSDRYELFWSLCFAITRDDFFTIGGFDDSFDGYGGEDTDFAFSACQAEVPFGFVGATAFHQYHAVCKPPLNHFEAIVRNAIRFQNKWGVWPMESWLNAFADRGLIRFNPDANKLVILRNPTAEEIRSSETQTPAGF</sequence>
<dbReference type="Pfam" id="PF02709">
    <property type="entry name" value="Glyco_transf_7C"/>
    <property type="match status" value="1"/>
</dbReference>
<reference evidence="5 6" key="1">
    <citation type="journal article" date="2013" name="Mar. Genomics">
        <title>Expression of sulfatases in Rhodopirellula baltica and the diversity of sulfatases in the genus Rhodopirellula.</title>
        <authorList>
            <person name="Wegner C.E."/>
            <person name="Richter-Heitmann T."/>
            <person name="Klindworth A."/>
            <person name="Klockow C."/>
            <person name="Richter M."/>
            <person name="Achstetter T."/>
            <person name="Glockner F.O."/>
            <person name="Harder J."/>
        </authorList>
    </citation>
    <scope>NUCLEOTIDE SEQUENCE [LARGE SCALE GENOMIC DNA]</scope>
    <source>
        <strain evidence="5 6">SM1</strain>
    </source>
</reference>
<evidence type="ECO:0000256" key="1">
    <source>
        <dbReference type="ARBA" id="ARBA00006739"/>
    </source>
</evidence>
<organism evidence="5 6">
    <name type="scientific">Rhodopirellula maiorica SM1</name>
    <dbReference type="NCBI Taxonomy" id="1265738"/>
    <lineage>
        <taxon>Bacteria</taxon>
        <taxon>Pseudomonadati</taxon>
        <taxon>Planctomycetota</taxon>
        <taxon>Planctomycetia</taxon>
        <taxon>Pirellulales</taxon>
        <taxon>Pirellulaceae</taxon>
        <taxon>Novipirellula</taxon>
    </lineage>
</organism>
<evidence type="ECO:0000259" key="4">
    <source>
        <dbReference type="Pfam" id="PF02709"/>
    </source>
</evidence>
<feature type="domain" description="Galactosyltransferase C-terminal" evidence="4">
    <location>
        <begin position="177"/>
        <end position="214"/>
    </location>
</feature>
<evidence type="ECO:0000313" key="6">
    <source>
        <dbReference type="Proteomes" id="UP000011991"/>
    </source>
</evidence>
<gene>
    <name evidence="5" type="ORF">RMSM_07307</name>
</gene>
<name>M5R8T5_9BACT</name>
<dbReference type="Gene3D" id="3.90.550.10">
    <property type="entry name" value="Spore Coat Polysaccharide Biosynthesis Protein SpsA, Chain A"/>
    <property type="match status" value="1"/>
</dbReference>
<dbReference type="Proteomes" id="UP000011991">
    <property type="component" value="Unassembled WGS sequence"/>
</dbReference>
<protein>
    <submittedName>
        <fullName evidence="5">Sugar transferase</fullName>
    </submittedName>
</protein>
<dbReference type="InterPro" id="IPR029044">
    <property type="entry name" value="Nucleotide-diphossugar_trans"/>
</dbReference>
<evidence type="ECO:0000313" key="5">
    <source>
        <dbReference type="EMBL" id="EMI15780.1"/>
    </source>
</evidence>
<dbReference type="EMBL" id="ANOG01001042">
    <property type="protein sequence ID" value="EMI15780.1"/>
    <property type="molecule type" value="Genomic_DNA"/>
</dbReference>
<evidence type="ECO:0000256" key="3">
    <source>
        <dbReference type="ARBA" id="ARBA00022679"/>
    </source>
</evidence>
<dbReference type="SUPFAM" id="SSF53448">
    <property type="entry name" value="Nucleotide-diphospho-sugar transferases"/>
    <property type="match status" value="1"/>
</dbReference>
<dbReference type="InterPro" id="IPR027791">
    <property type="entry name" value="Galactosyl_T_C"/>
</dbReference>
<dbReference type="PANTHER" id="PTHR43179">
    <property type="entry name" value="RHAMNOSYLTRANSFERASE WBBL"/>
    <property type="match status" value="1"/>
</dbReference>
<keyword evidence="2" id="KW-0328">Glycosyltransferase</keyword>
<dbReference type="PANTHER" id="PTHR43179:SF12">
    <property type="entry name" value="GALACTOFURANOSYLTRANSFERASE GLFT2"/>
    <property type="match status" value="1"/>
</dbReference>
<keyword evidence="3 5" id="KW-0808">Transferase</keyword>
<proteinExistence type="inferred from homology"/>
<keyword evidence="6" id="KW-1185">Reference proteome</keyword>
<evidence type="ECO:0000256" key="2">
    <source>
        <dbReference type="ARBA" id="ARBA00022676"/>
    </source>
</evidence>
<accession>M5R8T5</accession>
<comment type="caution">
    <text evidence="5">The sequence shown here is derived from an EMBL/GenBank/DDBJ whole genome shotgun (WGS) entry which is preliminary data.</text>
</comment>
<comment type="similarity">
    <text evidence="1">Belongs to the glycosyltransferase 2 family.</text>
</comment>
<dbReference type="PATRIC" id="fig|1265738.3.peg.7289"/>
<dbReference type="AlphaFoldDB" id="M5R8T5"/>